<gene>
    <name evidence="2" type="ORF">GALL_424740</name>
</gene>
<evidence type="ECO:0000313" key="2">
    <source>
        <dbReference type="EMBL" id="OIQ75852.1"/>
    </source>
</evidence>
<evidence type="ECO:0000256" key="1">
    <source>
        <dbReference type="SAM" id="Phobius"/>
    </source>
</evidence>
<evidence type="ECO:0008006" key="3">
    <source>
        <dbReference type="Google" id="ProtNLM"/>
    </source>
</evidence>
<reference evidence="2" key="1">
    <citation type="submission" date="2016-10" db="EMBL/GenBank/DDBJ databases">
        <title>Sequence of Gallionella enrichment culture.</title>
        <authorList>
            <person name="Poehlein A."/>
            <person name="Muehling M."/>
            <person name="Daniel R."/>
        </authorList>
    </citation>
    <scope>NUCLEOTIDE SEQUENCE</scope>
</reference>
<comment type="caution">
    <text evidence="2">The sequence shown here is derived from an EMBL/GenBank/DDBJ whole genome shotgun (WGS) entry which is preliminary data.</text>
</comment>
<sequence>MSKRLSKERPIDLAKWSGPTRPYDLVKEIVVAFLVVAVLALSLAALFSSPDEKALTLQSWVKATPSDFAITATGELAGTTTSAGYGPPYNNAATGQVLGPLKIAKWVGVRIPVDPAMTFVVNPLSTLGDPTIDGALGQWRSASSDQQTKWATAYQDALTKAAGPTSVPDPGNEFGPVPAMITGLVGMAGSGALDGALVTSQTPLPTDFTNPLLFLADSDGYFAEKAGAQHLAGDQWGMMNETGSYPGQSWLWLFSFWYQIEPFKSSENADTQVMALVGLLSIGFLCIPLIPGVRRVPYLVPVHRLIWRNWYSKRQ</sequence>
<protein>
    <recommendedName>
        <fullName evidence="3">Cytochrome B6</fullName>
    </recommendedName>
</protein>
<keyword evidence="1" id="KW-0472">Membrane</keyword>
<organism evidence="2">
    <name type="scientific">mine drainage metagenome</name>
    <dbReference type="NCBI Taxonomy" id="410659"/>
    <lineage>
        <taxon>unclassified sequences</taxon>
        <taxon>metagenomes</taxon>
        <taxon>ecological metagenomes</taxon>
    </lineage>
</organism>
<proteinExistence type="predicted"/>
<dbReference type="AlphaFoldDB" id="A0A1J5Q7K4"/>
<dbReference type="EMBL" id="MLJW01002037">
    <property type="protein sequence ID" value="OIQ75852.1"/>
    <property type="molecule type" value="Genomic_DNA"/>
</dbReference>
<accession>A0A1J5Q7K4</accession>
<keyword evidence="1" id="KW-0812">Transmembrane</keyword>
<name>A0A1J5Q7K4_9ZZZZ</name>
<keyword evidence="1" id="KW-1133">Transmembrane helix</keyword>
<feature type="transmembrane region" description="Helical" evidence="1">
    <location>
        <begin position="29"/>
        <end position="47"/>
    </location>
</feature>